<organism evidence="2 3">
    <name type="scientific">Streblomastix strix</name>
    <dbReference type="NCBI Taxonomy" id="222440"/>
    <lineage>
        <taxon>Eukaryota</taxon>
        <taxon>Metamonada</taxon>
        <taxon>Preaxostyla</taxon>
        <taxon>Oxymonadida</taxon>
        <taxon>Streblomastigidae</taxon>
        <taxon>Streblomastix</taxon>
    </lineage>
</organism>
<accession>A0A5J4TTM2</accession>
<protein>
    <submittedName>
        <fullName evidence="2">Uncharacterized protein</fullName>
    </submittedName>
</protein>
<feature type="region of interest" description="Disordered" evidence="1">
    <location>
        <begin position="437"/>
        <end position="474"/>
    </location>
</feature>
<feature type="region of interest" description="Disordered" evidence="1">
    <location>
        <begin position="352"/>
        <end position="371"/>
    </location>
</feature>
<name>A0A5J4TTM2_9EUKA</name>
<dbReference type="EMBL" id="SNRW01025668">
    <property type="protein sequence ID" value="KAA6361360.1"/>
    <property type="molecule type" value="Genomic_DNA"/>
</dbReference>
<dbReference type="Proteomes" id="UP000324800">
    <property type="component" value="Unassembled WGS sequence"/>
</dbReference>
<feature type="compositionally biased region" description="Basic and acidic residues" evidence="1">
    <location>
        <begin position="352"/>
        <end position="369"/>
    </location>
</feature>
<evidence type="ECO:0000313" key="3">
    <source>
        <dbReference type="Proteomes" id="UP000324800"/>
    </source>
</evidence>
<proteinExistence type="predicted"/>
<feature type="compositionally biased region" description="Basic and acidic residues" evidence="1">
    <location>
        <begin position="262"/>
        <end position="272"/>
    </location>
</feature>
<dbReference type="AlphaFoldDB" id="A0A5J4TTM2"/>
<feature type="compositionally biased region" description="Basic and acidic residues" evidence="1">
    <location>
        <begin position="243"/>
        <end position="253"/>
    </location>
</feature>
<feature type="compositionally biased region" description="Polar residues" evidence="1">
    <location>
        <begin position="274"/>
        <end position="296"/>
    </location>
</feature>
<feature type="non-terminal residue" evidence="2">
    <location>
        <position position="507"/>
    </location>
</feature>
<feature type="region of interest" description="Disordered" evidence="1">
    <location>
        <begin position="243"/>
        <end position="338"/>
    </location>
</feature>
<feature type="compositionally biased region" description="Basic and acidic residues" evidence="1">
    <location>
        <begin position="306"/>
        <end position="321"/>
    </location>
</feature>
<reference evidence="2 3" key="1">
    <citation type="submission" date="2019-03" db="EMBL/GenBank/DDBJ databases">
        <title>Single cell metagenomics reveals metabolic interactions within the superorganism composed of flagellate Streblomastix strix and complex community of Bacteroidetes bacteria on its surface.</title>
        <authorList>
            <person name="Treitli S.C."/>
            <person name="Kolisko M."/>
            <person name="Husnik F."/>
            <person name="Keeling P."/>
            <person name="Hampl V."/>
        </authorList>
    </citation>
    <scope>NUCLEOTIDE SEQUENCE [LARGE SCALE GENOMIC DNA]</scope>
    <source>
        <strain evidence="2">ST1C</strain>
    </source>
</reference>
<evidence type="ECO:0000256" key="1">
    <source>
        <dbReference type="SAM" id="MobiDB-lite"/>
    </source>
</evidence>
<sequence>METGKRSGIHTKRVFPSVQKRGQREEIVRETEDLSILGLKRRGNSIRRETERRIKRKHNRINRSRTGQMVQSDNYNSEASLEMEENSGCECPEQEDTNNSFQDEWNRSGERFDQKRILGNMLRSKISLSPPKRISTIQTIPSIRSNEESLLIQSNALRNAALPNLLRTSSSNCTNENKEIVRHKNFELRRRSAPPTLEQREVARINLVNNEDTRNIWMDNILGEMRNRTKTTDQFLRMDMGLEKNIRKDDGPKKTGTTLLNKEIHQPSRETSPDQDQVSSINNRQTEFFQSPSKRSFSLPKVNGLSKDESIEEQRMEKKYDSTQGNPSRALLVAGSDSEELRDDIRYEDSRGSDGIRRIPEGLRSDSRTTNRSYFSPTWRIEKGTEEVDKQQEGDGSHILRSIPLRISLQRAANQSDSHQVRQLFCSIRFSKTKSRGNFSNGSVENSQAMSTTENKITDSTYSGSFNQDNRRSQQVKYPGRLFSKERDIRSPALSVVDNTNIGFVRN</sequence>
<gene>
    <name evidence="2" type="ORF">EZS28_043113</name>
</gene>
<evidence type="ECO:0000313" key="2">
    <source>
        <dbReference type="EMBL" id="KAA6361360.1"/>
    </source>
</evidence>
<comment type="caution">
    <text evidence="2">The sequence shown here is derived from an EMBL/GenBank/DDBJ whole genome shotgun (WGS) entry which is preliminary data.</text>
</comment>